<feature type="transmembrane region" description="Helical" evidence="1">
    <location>
        <begin position="470"/>
        <end position="492"/>
    </location>
</feature>
<feature type="transmembrane region" description="Helical" evidence="1">
    <location>
        <begin position="417"/>
        <end position="439"/>
    </location>
</feature>
<gene>
    <name evidence="2" type="ORF">A3D99_03995</name>
</gene>
<proteinExistence type="predicted"/>
<protein>
    <recommendedName>
        <fullName evidence="4">Glycosyltransferase RgtA/B/C/D-like domain-containing protein</fullName>
    </recommendedName>
</protein>
<feature type="transmembrane region" description="Helical" evidence="1">
    <location>
        <begin position="36"/>
        <end position="54"/>
    </location>
</feature>
<comment type="caution">
    <text evidence="2">The sequence shown here is derived from an EMBL/GenBank/DDBJ whole genome shotgun (WGS) entry which is preliminary data.</text>
</comment>
<reference evidence="2 3" key="1">
    <citation type="journal article" date="2016" name="Nat. Commun.">
        <title>Thousands of microbial genomes shed light on interconnected biogeochemical processes in an aquifer system.</title>
        <authorList>
            <person name="Anantharaman K."/>
            <person name="Brown C.T."/>
            <person name="Hug L.A."/>
            <person name="Sharon I."/>
            <person name="Castelle C.J."/>
            <person name="Probst A.J."/>
            <person name="Thomas B.C."/>
            <person name="Singh A."/>
            <person name="Wilkins M.J."/>
            <person name="Karaoz U."/>
            <person name="Brodie E.L."/>
            <person name="Williams K.H."/>
            <person name="Hubbard S.S."/>
            <person name="Banfield J.F."/>
        </authorList>
    </citation>
    <scope>NUCLEOTIDE SEQUENCE [LARGE SCALE GENOMIC DNA]</scope>
</reference>
<feature type="transmembrane region" description="Helical" evidence="1">
    <location>
        <begin position="6"/>
        <end position="24"/>
    </location>
</feature>
<keyword evidence="1" id="KW-0472">Membrane</keyword>
<feature type="transmembrane region" description="Helical" evidence="1">
    <location>
        <begin position="389"/>
        <end position="408"/>
    </location>
</feature>
<evidence type="ECO:0000313" key="2">
    <source>
        <dbReference type="EMBL" id="OGY33870.1"/>
    </source>
</evidence>
<evidence type="ECO:0000313" key="3">
    <source>
        <dbReference type="Proteomes" id="UP000177528"/>
    </source>
</evidence>
<dbReference type="Proteomes" id="UP000177528">
    <property type="component" value="Unassembled WGS sequence"/>
</dbReference>
<name>A0A1G1X2T0_9BACT</name>
<feature type="transmembrane region" description="Helical" evidence="1">
    <location>
        <begin position="97"/>
        <end position="116"/>
    </location>
</feature>
<organism evidence="2 3">
    <name type="scientific">Candidatus Andersenbacteria bacterium RIFCSPHIGHO2_12_FULL_45_11</name>
    <dbReference type="NCBI Taxonomy" id="1797281"/>
    <lineage>
        <taxon>Bacteria</taxon>
        <taxon>Candidatus Anderseniibacteriota</taxon>
    </lineage>
</organism>
<dbReference type="AlphaFoldDB" id="A0A1G1X2T0"/>
<keyword evidence="1" id="KW-0812">Transmembrane</keyword>
<dbReference type="EMBL" id="MHHR01000026">
    <property type="protein sequence ID" value="OGY33870.1"/>
    <property type="molecule type" value="Genomic_DNA"/>
</dbReference>
<feature type="transmembrane region" description="Helical" evidence="1">
    <location>
        <begin position="445"/>
        <end position="463"/>
    </location>
</feature>
<keyword evidence="1" id="KW-1133">Transmembrane helix</keyword>
<feature type="transmembrane region" description="Helical" evidence="1">
    <location>
        <begin position="186"/>
        <end position="205"/>
    </location>
</feature>
<evidence type="ECO:0008006" key="4">
    <source>
        <dbReference type="Google" id="ProtNLM"/>
    </source>
</evidence>
<feature type="transmembrane region" description="Helical" evidence="1">
    <location>
        <begin position="211"/>
        <end position="232"/>
    </location>
</feature>
<sequence length="623" mass="68512">MIYQYIIAVLPLIIPALAGVAIIASSRAFREKTLTIAGGSIIGIAAFATLAYAIGHEVALTAPVLWLELIMFLCVALWFAWRGGYAEFIGQPQDKTATTLFILSLFLFAIIAPKLLMEREGGLSTGIINAYGDIGWHAAIIMEIAEQKTLPIEDPIFAGNALTYPYLANLVSATMVILGSSLSASVNVPGVLLIPLLLVLLYSFGKTYGGSRTAGIIALLLFLFGGATFGWIRIAEDISTSNGGIIDVLLHLPQRDYSGVGTDEQGFHFLNPVTTLLLPQRAMLFGMPIVLTVLLLLHPTMIKRRFAPLIAGLAAGMLPLFHAHACIALASAIIAIFICSHKKKRFSLFFLPALIIGIPELTFFVQGNAEGGSFFRYGPWWMAGDTHPIFYWLQNTGILIPASILLLFSRLQREPKALIIAGTFLFILANTFLFAPWAWDNFKLFVFWFILILPGVGYGAGILMHHTRFIFMPILICALIIMHTLAAGLDIWKLALPTARVWIEWTQDGVEIAKLIQREVPVSTPILTAPVHNSPATLAGRKLILGYAAHIWSHGGLPWNREKEVKEFYEGRINSIEGIHPQAILIGPQERSAYPNLIIRPQWHVVATYGPYQLYATSDFASR</sequence>
<feature type="transmembrane region" description="Helical" evidence="1">
    <location>
        <begin position="346"/>
        <end position="369"/>
    </location>
</feature>
<feature type="transmembrane region" description="Helical" evidence="1">
    <location>
        <begin position="321"/>
        <end position="339"/>
    </location>
</feature>
<feature type="transmembrane region" description="Helical" evidence="1">
    <location>
        <begin position="66"/>
        <end position="85"/>
    </location>
</feature>
<accession>A0A1G1X2T0</accession>
<feature type="transmembrane region" description="Helical" evidence="1">
    <location>
        <begin position="282"/>
        <end position="301"/>
    </location>
</feature>
<evidence type="ECO:0000256" key="1">
    <source>
        <dbReference type="SAM" id="Phobius"/>
    </source>
</evidence>